<evidence type="ECO:0000313" key="9">
    <source>
        <dbReference type="EMBL" id="AEO66235.1"/>
    </source>
</evidence>
<dbReference type="InterPro" id="IPR023827">
    <property type="entry name" value="Peptidase_S8_Asp-AS"/>
</dbReference>
<evidence type="ECO:0000256" key="1">
    <source>
        <dbReference type="ARBA" id="ARBA00011073"/>
    </source>
</evidence>
<dbReference type="eggNOG" id="ENOG502SQD0">
    <property type="taxonomic scope" value="Eukaryota"/>
</dbReference>
<dbReference type="AlphaFoldDB" id="G2QYP3"/>
<keyword evidence="4 5" id="KW-0720">Serine protease</keyword>
<dbReference type="EMBL" id="CP003010">
    <property type="protein sequence ID" value="AEO66235.1"/>
    <property type="molecule type" value="Genomic_DNA"/>
</dbReference>
<dbReference type="OrthoDB" id="4589541at2759"/>
<proteinExistence type="inferred from homology"/>
<dbReference type="PANTHER" id="PTHR43806">
    <property type="entry name" value="PEPTIDASE S8"/>
    <property type="match status" value="1"/>
</dbReference>
<dbReference type="Gene3D" id="3.40.50.200">
    <property type="entry name" value="Peptidase S8/S53 domain"/>
    <property type="match status" value="1"/>
</dbReference>
<gene>
    <name evidence="9" type="ORF">THITE_152268</name>
</gene>
<keyword evidence="3 5" id="KW-0378">Hydrolase</keyword>
<protein>
    <recommendedName>
        <fullName evidence="8">Peptidase S8/S53 domain-containing protein</fullName>
    </recommendedName>
</protein>
<dbReference type="PANTHER" id="PTHR43806:SF11">
    <property type="entry name" value="CEREVISIN-RELATED"/>
    <property type="match status" value="1"/>
</dbReference>
<evidence type="ECO:0000256" key="6">
    <source>
        <dbReference type="RuleBase" id="RU003355"/>
    </source>
</evidence>
<dbReference type="RefSeq" id="XP_003652571.1">
    <property type="nucleotide sequence ID" value="XM_003652523.1"/>
</dbReference>
<feature type="active site" description="Charge relay system" evidence="5">
    <location>
        <position position="398"/>
    </location>
</feature>
<dbReference type="PROSITE" id="PS00138">
    <property type="entry name" value="SUBTILASE_SER"/>
    <property type="match status" value="1"/>
</dbReference>
<dbReference type="PROSITE" id="PS00136">
    <property type="entry name" value="SUBTILASE_ASP"/>
    <property type="match status" value="1"/>
</dbReference>
<dbReference type="InterPro" id="IPR023828">
    <property type="entry name" value="Peptidase_S8_Ser-AS"/>
</dbReference>
<evidence type="ECO:0000256" key="3">
    <source>
        <dbReference type="ARBA" id="ARBA00022801"/>
    </source>
</evidence>
<reference evidence="9 10" key="1">
    <citation type="journal article" date="2011" name="Nat. Biotechnol.">
        <title>Comparative genomic analysis of the thermophilic biomass-degrading fungi Myceliophthora thermophila and Thielavia terrestris.</title>
        <authorList>
            <person name="Berka R.M."/>
            <person name="Grigoriev I.V."/>
            <person name="Otillar R."/>
            <person name="Salamov A."/>
            <person name="Grimwood J."/>
            <person name="Reid I."/>
            <person name="Ishmael N."/>
            <person name="John T."/>
            <person name="Darmond C."/>
            <person name="Moisan M.-C."/>
            <person name="Henrissat B."/>
            <person name="Coutinho P.M."/>
            <person name="Lombard V."/>
            <person name="Natvig D.O."/>
            <person name="Lindquist E."/>
            <person name="Schmutz J."/>
            <person name="Lucas S."/>
            <person name="Harris P."/>
            <person name="Powlowski J."/>
            <person name="Bellemare A."/>
            <person name="Taylor D."/>
            <person name="Butler G."/>
            <person name="de Vries R.P."/>
            <person name="Allijn I.E."/>
            <person name="van den Brink J."/>
            <person name="Ushinsky S."/>
            <person name="Storms R."/>
            <person name="Powell A.J."/>
            <person name="Paulsen I.T."/>
            <person name="Elbourne L.D.H."/>
            <person name="Baker S.E."/>
            <person name="Magnuson J."/>
            <person name="LaBoissiere S."/>
            <person name="Clutterbuck A.J."/>
            <person name="Martinez D."/>
            <person name="Wogulis M."/>
            <person name="de Leon A.L."/>
            <person name="Rey M.W."/>
            <person name="Tsang A."/>
        </authorList>
    </citation>
    <scope>NUCLEOTIDE SEQUENCE [LARGE SCALE GENOMIC DNA]</scope>
    <source>
        <strain evidence="10">ATCC 38088 / NRRL 8126</strain>
    </source>
</reference>
<dbReference type="GO" id="GO:0006508">
    <property type="term" value="P:proteolysis"/>
    <property type="evidence" value="ECO:0007669"/>
    <property type="project" value="UniProtKB-KW"/>
</dbReference>
<dbReference type="InterPro" id="IPR000209">
    <property type="entry name" value="Peptidase_S8/S53_dom"/>
</dbReference>
<evidence type="ECO:0000259" key="8">
    <source>
        <dbReference type="Pfam" id="PF00082"/>
    </source>
</evidence>
<keyword evidence="2 5" id="KW-0645">Protease</keyword>
<name>G2QYP3_THETT</name>
<dbReference type="HOGENOM" id="CLU_031721_0_0_1"/>
<dbReference type="KEGG" id="ttt:THITE_152268"/>
<feature type="active site" description="Charge relay system" evidence="5">
    <location>
        <position position="565"/>
    </location>
</feature>
<dbReference type="SUPFAM" id="SSF52743">
    <property type="entry name" value="Subtilisin-like"/>
    <property type="match status" value="1"/>
</dbReference>
<dbReference type="GO" id="GO:0004252">
    <property type="term" value="F:serine-type endopeptidase activity"/>
    <property type="evidence" value="ECO:0007669"/>
    <property type="project" value="UniProtKB-UniRule"/>
</dbReference>
<comment type="similarity">
    <text evidence="1 5 6">Belongs to the peptidase S8 family.</text>
</comment>
<evidence type="ECO:0000313" key="10">
    <source>
        <dbReference type="Proteomes" id="UP000008181"/>
    </source>
</evidence>
<dbReference type="Pfam" id="PF00082">
    <property type="entry name" value="Peptidase_S8"/>
    <property type="match status" value="1"/>
</dbReference>
<dbReference type="InterPro" id="IPR015500">
    <property type="entry name" value="Peptidase_S8_subtilisin-rel"/>
</dbReference>
<feature type="coiled-coil region" evidence="7">
    <location>
        <begin position="419"/>
        <end position="446"/>
    </location>
</feature>
<evidence type="ECO:0000256" key="2">
    <source>
        <dbReference type="ARBA" id="ARBA00022670"/>
    </source>
</evidence>
<evidence type="ECO:0000256" key="5">
    <source>
        <dbReference type="PROSITE-ProRule" id="PRU01240"/>
    </source>
</evidence>
<dbReference type="PROSITE" id="PS51892">
    <property type="entry name" value="SUBTILASE"/>
    <property type="match status" value="1"/>
</dbReference>
<keyword evidence="10" id="KW-1185">Reference proteome</keyword>
<dbReference type="GeneID" id="11515249"/>
<keyword evidence="7" id="KW-0175">Coiled coil</keyword>
<organism evidence="9 10">
    <name type="scientific">Thermothielavioides terrestris (strain ATCC 38088 / NRRL 8126)</name>
    <name type="common">Thielavia terrestris</name>
    <dbReference type="NCBI Taxonomy" id="578455"/>
    <lineage>
        <taxon>Eukaryota</taxon>
        <taxon>Fungi</taxon>
        <taxon>Dikarya</taxon>
        <taxon>Ascomycota</taxon>
        <taxon>Pezizomycotina</taxon>
        <taxon>Sordariomycetes</taxon>
        <taxon>Sordariomycetidae</taxon>
        <taxon>Sordariales</taxon>
        <taxon>Chaetomiaceae</taxon>
        <taxon>Thermothielavioides</taxon>
        <taxon>Thermothielavioides terrestris</taxon>
    </lineage>
</organism>
<dbReference type="Proteomes" id="UP000008181">
    <property type="component" value="Chromosome 2"/>
</dbReference>
<feature type="active site" description="Charge relay system" evidence="5">
    <location>
        <position position="361"/>
    </location>
</feature>
<accession>G2QYP3</accession>
<evidence type="ECO:0000256" key="4">
    <source>
        <dbReference type="ARBA" id="ARBA00022825"/>
    </source>
</evidence>
<dbReference type="CDD" id="cd00306">
    <property type="entry name" value="Peptidases_S8_S53"/>
    <property type="match status" value="1"/>
</dbReference>
<dbReference type="InterPro" id="IPR050131">
    <property type="entry name" value="Peptidase_S8_subtilisin-like"/>
</dbReference>
<dbReference type="PRINTS" id="PR00723">
    <property type="entry name" value="SUBTILISIN"/>
</dbReference>
<feature type="domain" description="Peptidase S8/S53" evidence="8">
    <location>
        <begin position="355"/>
        <end position="581"/>
    </location>
</feature>
<evidence type="ECO:0000256" key="7">
    <source>
        <dbReference type="SAM" id="Coils"/>
    </source>
</evidence>
<sequence length="652" mass="71934">MEPTYLGFKWLYRPPATQAPTVDFVAIHGFFGDLEKSWEKPNDNGQNNLLKNLLAKDFPTARIGSWGYSSLGKFDSCEDVIQTLAAAFLNDCCADLMHDEPIPIVFLCSEFGGIIAKKALMLAFSDPILSKKWEALRSSVRGLVFFGTPQTIAGDVRELLYLLLVERDLASRPELWGDTHLRGFYGEAPHCLHAGRVLKALSDEFQVFMQSHRLIAILSFYDTHPIKRSWELTTSTLGKKAVELGVPGEETCMLPSDFLNLVRHESPSSSSYVIVRAKMKTLVQGVREEWNASNGFGKATGLPFRQAEVPGAMHDSESGARRRLPDPASGNYWITVNMHPIIDFVAERRTNQRPIRVAVLDSGVDGTHPELEPRIKNGQIRCASFVDGHPGDVDSCGHGTHLAHLLLQVAPKVEVYSARVFLKDDVEEAERNVELIAQAIETAAGKDKKAGHWAVDIICMSWGFPRQHKAIKDAIRKAHFHGCILFAAASNSGFWNPTSFPASMREVICVNSCDADGRPSNFNPPAILGDNFMILGEHLVAAWPVALSEKGSPPNKAMKSLSGTSQSVPVAAGLAALVLEYSRQAGGKATSVPNWQELGHGNEMRKVFEVMSKTVGQYELLVPELLFDLRGKNSKEQHTHVCRMISDALDRL</sequence>
<dbReference type="InterPro" id="IPR036852">
    <property type="entry name" value="Peptidase_S8/S53_dom_sf"/>
</dbReference>